<gene>
    <name evidence="2" type="ORF">KVV02_000348</name>
</gene>
<feature type="compositionally biased region" description="Polar residues" evidence="1">
    <location>
        <begin position="181"/>
        <end position="192"/>
    </location>
</feature>
<evidence type="ECO:0000256" key="1">
    <source>
        <dbReference type="SAM" id="MobiDB-lite"/>
    </source>
</evidence>
<feature type="compositionally biased region" description="Pro residues" evidence="1">
    <location>
        <begin position="100"/>
        <end position="116"/>
    </location>
</feature>
<feature type="compositionally biased region" description="Basic and acidic residues" evidence="1">
    <location>
        <begin position="208"/>
        <end position="220"/>
    </location>
</feature>
<dbReference type="EMBL" id="JAIFTL010000060">
    <property type="protein sequence ID" value="KAG9324671.1"/>
    <property type="molecule type" value="Genomic_DNA"/>
</dbReference>
<feature type="region of interest" description="Disordered" evidence="1">
    <location>
        <begin position="90"/>
        <end position="151"/>
    </location>
</feature>
<accession>A0A9P8A927</accession>
<evidence type="ECO:0000313" key="3">
    <source>
        <dbReference type="Proteomes" id="UP000717515"/>
    </source>
</evidence>
<feature type="region of interest" description="Disordered" evidence="1">
    <location>
        <begin position="177"/>
        <end position="274"/>
    </location>
</feature>
<feature type="compositionally biased region" description="Basic and acidic residues" evidence="1">
    <location>
        <begin position="265"/>
        <end position="274"/>
    </location>
</feature>
<dbReference type="Proteomes" id="UP000717515">
    <property type="component" value="Unassembled WGS sequence"/>
</dbReference>
<feature type="region of interest" description="Disordered" evidence="1">
    <location>
        <begin position="1116"/>
        <end position="1151"/>
    </location>
</feature>
<feature type="compositionally biased region" description="Polar residues" evidence="1">
    <location>
        <begin position="128"/>
        <end position="143"/>
    </location>
</feature>
<feature type="compositionally biased region" description="Polar residues" evidence="1">
    <location>
        <begin position="1132"/>
        <end position="1144"/>
    </location>
</feature>
<protein>
    <submittedName>
        <fullName evidence="2">Uncharacterized protein</fullName>
    </submittedName>
</protein>
<evidence type="ECO:0000313" key="2">
    <source>
        <dbReference type="EMBL" id="KAG9324671.1"/>
    </source>
</evidence>
<feature type="compositionally biased region" description="Polar residues" evidence="1">
    <location>
        <begin position="254"/>
        <end position="264"/>
    </location>
</feature>
<feature type="region of interest" description="Disordered" evidence="1">
    <location>
        <begin position="300"/>
        <end position="319"/>
    </location>
</feature>
<organism evidence="2 3">
    <name type="scientific">Mortierella alpina</name>
    <name type="common">Oleaginous fungus</name>
    <name type="synonym">Mortierella renispora</name>
    <dbReference type="NCBI Taxonomy" id="64518"/>
    <lineage>
        <taxon>Eukaryota</taxon>
        <taxon>Fungi</taxon>
        <taxon>Fungi incertae sedis</taxon>
        <taxon>Mucoromycota</taxon>
        <taxon>Mortierellomycotina</taxon>
        <taxon>Mortierellomycetes</taxon>
        <taxon>Mortierellales</taxon>
        <taxon>Mortierellaceae</taxon>
        <taxon>Mortierella</taxon>
    </lineage>
</organism>
<name>A0A9P8A927_MORAP</name>
<feature type="compositionally biased region" description="Low complexity" evidence="1">
    <location>
        <begin position="1116"/>
        <end position="1130"/>
    </location>
</feature>
<sequence length="1341" mass="148919">MSADYQHFRSRGDLIRVKVTTNPATGQRYVFWGDLRVCFPGLVRVQHHDIFIPFMRCLKEYRIKPLRIEYVPDVLDIIYKDDIEAATPLPFSIPKTTSPEPSPSTPPVIARTPPPSKVQDLPTVEAGLQTTQLSPSRSGSQQHTHLDRSRAENSEGMIAMANQILGDLDTAQSKGIERSDSLTGTEPTSGKSVTPKDRPVNSTTGLDLSKDMDEDYHIVDAEGLGQVVNGPSRSKHGNMNGNSDENTRTDPKDTNQPSGQTSLDQHGHHSDDKSALGVMNKALERAISHAILGAVENTSSTITGKKKGGGRGKSGALSRKSSAAMIAPALTEEESLAVVVTELPQQTPQDPTDEGDDKGEDKAAVFNFEAARNGLVETTHLFQAFIQASAKGQLSVADKIGLQLSRQLEELEIRLEMGSQLRPQFAQLCKALSDTQRSLHLIREPLIQNRIQTILDQKLGLVDQLFPRLFIILPKGLGSKEFRVHFLCECGSHPHNTNNKPDVPAYIHLTDHEGYDIEFQEEFVEKFGSYMLDFLNMLKYGVMLDGMYIPPLEDSTYLMLRVNRSMEYLMNVTSSEHDGKDWLNSLSSYLKNASKDSCLGHLYRTVSEEGYTSWICFDHYNELGYEPLVTRFAEAYTRCAAHYVDGHQGLVHVMIQQRAQAEQFYKALEFDPPIHDLGILLDWDLTVSDLNNLLQALRKTRVPIIRICLPRCEKPADVLKSAKDGLIAYMLSNMRVQCFLFGDFTDQLRRFEPNTRLLIIRRALDMNHWRRDNVTVAIIVRDTQKWTKVSLYNRDIERGLEMVKKNMGGDFHRLKTLALDTGTEERALIEFDNGEMTSLELRALWPTSNYLLLSSFIRKLQVTIALEQNYPELARIVKRNQGLVELDINCLMKNMADVFMLVKRLAQDHPSLSQIRLRNDGTMLSWCDVDLKGVGTSMSLNAFEYRGLDPILKLVAADLNYFSGQLSDAQAAIFERATGSHLFVAPTATSPPTSTAVTTVTAKDKASTTTPGVSKLRVLSLEISPLTQPGFESAYRLIENSPKLDRMEIKIWCRPGHKLDWNRYATFVSRIGHRTNALQLQGGNVNTMLQHLSAKVPDPSQVLKVLSTFEMRGESVASTPISSSSTGAGANDASTDNTNDSTAANEGDETNAPMTEVMEEGSTSGTAATTTAALTSTASKQVVNVTKLRDKHVPWVVSVLGLSTITNLMIRKVWIDTDSWGLILEALNFSQLVSIDVQASNFGVEQMEKLVERVPSPSPPHAVANSAQGSTTTGIEIEEEASEAVADDTPKQEDAATLVFAPLNDLNIHLSVKPISEMKQRWEAALKAKTRDLLFQCEADF</sequence>
<reference evidence="2" key="1">
    <citation type="submission" date="2021-07" db="EMBL/GenBank/DDBJ databases">
        <title>Draft genome of Mortierella alpina, strain LL118, isolated from an aspen leaf litter sample.</title>
        <authorList>
            <person name="Yang S."/>
            <person name="Vinatzer B.A."/>
        </authorList>
    </citation>
    <scope>NUCLEOTIDE SEQUENCE</scope>
    <source>
        <strain evidence="2">LL118</strain>
    </source>
</reference>
<comment type="caution">
    <text evidence="2">The sequence shown here is derived from an EMBL/GenBank/DDBJ whole genome shotgun (WGS) entry which is preliminary data.</text>
</comment>
<feature type="compositionally biased region" description="Polar residues" evidence="1">
    <location>
        <begin position="229"/>
        <end position="244"/>
    </location>
</feature>
<proteinExistence type="predicted"/>